<dbReference type="Gene3D" id="2.40.50.140">
    <property type="entry name" value="Nucleic acid-binding proteins"/>
    <property type="match status" value="1"/>
</dbReference>
<feature type="active site" evidence="5">
    <location>
        <position position="413"/>
    </location>
</feature>
<organism evidence="7 8">
    <name type="scientific">Desulfonispora thiosulfatigenes DSM 11270</name>
    <dbReference type="NCBI Taxonomy" id="656914"/>
    <lineage>
        <taxon>Bacteria</taxon>
        <taxon>Bacillati</taxon>
        <taxon>Bacillota</taxon>
        <taxon>Clostridia</taxon>
        <taxon>Eubacteriales</taxon>
        <taxon>Peptococcaceae</taxon>
        <taxon>Desulfonispora</taxon>
    </lineage>
</organism>
<protein>
    <submittedName>
        <fullName evidence="7">23S rRNA (Uracil1939-C5)-methyltransferase</fullName>
    </submittedName>
</protein>
<name>A0A1W1UG87_DESTI</name>
<dbReference type="CDD" id="cd02440">
    <property type="entry name" value="AdoMet_MTases"/>
    <property type="match status" value="1"/>
</dbReference>
<dbReference type="RefSeq" id="WP_084051940.1">
    <property type="nucleotide sequence ID" value="NZ_FWWT01000005.1"/>
</dbReference>
<evidence type="ECO:0000313" key="8">
    <source>
        <dbReference type="Proteomes" id="UP000192731"/>
    </source>
</evidence>
<evidence type="ECO:0000256" key="3">
    <source>
        <dbReference type="ARBA" id="ARBA00022691"/>
    </source>
</evidence>
<dbReference type="Pfam" id="PF05958">
    <property type="entry name" value="tRNA_U5-meth_tr"/>
    <property type="match status" value="1"/>
</dbReference>
<feature type="binding site" evidence="4">
    <location>
        <position position="338"/>
    </location>
    <ligand>
        <name>S-adenosyl-L-methionine</name>
        <dbReference type="ChEBI" id="CHEBI:59789"/>
    </ligand>
</feature>
<proteinExistence type="inferred from homology"/>
<keyword evidence="1 4" id="KW-0489">Methyltransferase</keyword>
<dbReference type="InterPro" id="IPR012340">
    <property type="entry name" value="NA-bd_OB-fold"/>
</dbReference>
<dbReference type="PROSITE" id="PS01230">
    <property type="entry name" value="TRMA_1"/>
    <property type="match status" value="1"/>
</dbReference>
<feature type="binding site" evidence="4">
    <location>
        <position position="386"/>
    </location>
    <ligand>
        <name>S-adenosyl-L-methionine</name>
        <dbReference type="ChEBI" id="CHEBI:59789"/>
    </ligand>
</feature>
<evidence type="ECO:0000256" key="2">
    <source>
        <dbReference type="ARBA" id="ARBA00022679"/>
    </source>
</evidence>
<dbReference type="FunFam" id="2.40.50.140:FF:000097">
    <property type="entry name" value="23S rRNA (uracil(1939)-C(5))-methyltransferase RlmD"/>
    <property type="match status" value="1"/>
</dbReference>
<dbReference type="PROSITE" id="PS50926">
    <property type="entry name" value="TRAM"/>
    <property type="match status" value="1"/>
</dbReference>
<feature type="domain" description="TRAM" evidence="6">
    <location>
        <begin position="8"/>
        <end position="66"/>
    </location>
</feature>
<feature type="binding site" evidence="4">
    <location>
        <position position="288"/>
    </location>
    <ligand>
        <name>S-adenosyl-L-methionine</name>
        <dbReference type="ChEBI" id="CHEBI:59789"/>
    </ligand>
</feature>
<sequence length="462" mass="51452">MQKHSVKPVELNQEYTLVVNSHSHEGEGIGRINNFAIFVPGAIPGEEVKVKITEVKKSFARGVLKEIIVASKNRNQENCTLIDTCGGCSLQHMNYDAQLEMKKEIVESTLKKIGGIEIEVAPTIGMDEPVAYRNKGQFHVHKKDGQVTLGFYNKNSHDVMGTNNCSLFSEKINEIVVFLEEILTDEQIKVYNQKDKTGYLRNIVFRQSKETNEIMLIFVTNNKANKLNKIISLIEEKFPEVTSFFQNINPEPGPIILGKEFKLLKGKGLISDKLGSLDFAISPESFFQVNTEQAEKLYTKALEYAGLTGTETVVDAYCGIGTISLFMAKHAKKVYGIESVTRATEDAKFNAIINEVTNAEFIAAKIEKWLPKWVEEGNSADVIVVDPPRKGCDQETLQAMVEAKPGKIIYVSCNPSTLARDLKFIVAGGYEVKKVQPVDMFPLTSHVESIILMTSSTSEAKK</sequence>
<keyword evidence="8" id="KW-1185">Reference proteome</keyword>
<dbReference type="InterPro" id="IPR029063">
    <property type="entry name" value="SAM-dependent_MTases_sf"/>
</dbReference>
<dbReference type="Proteomes" id="UP000192731">
    <property type="component" value="Unassembled WGS sequence"/>
</dbReference>
<dbReference type="NCBIfam" id="TIGR00479">
    <property type="entry name" value="rumA"/>
    <property type="match status" value="1"/>
</dbReference>
<dbReference type="PROSITE" id="PS51687">
    <property type="entry name" value="SAM_MT_RNA_M5U"/>
    <property type="match status" value="1"/>
</dbReference>
<dbReference type="PANTHER" id="PTHR11061">
    <property type="entry name" value="RNA M5U METHYLTRANSFERASE"/>
    <property type="match status" value="1"/>
</dbReference>
<comment type="similarity">
    <text evidence="4">Belongs to the class I-like SAM-binding methyltransferase superfamily. RNA M5U methyltransferase family.</text>
</comment>
<keyword evidence="3 4" id="KW-0949">S-adenosyl-L-methionine</keyword>
<dbReference type="InterPro" id="IPR002792">
    <property type="entry name" value="TRAM_dom"/>
</dbReference>
<dbReference type="SUPFAM" id="SSF53335">
    <property type="entry name" value="S-adenosyl-L-methionine-dependent methyltransferases"/>
    <property type="match status" value="1"/>
</dbReference>
<dbReference type="InterPro" id="IPR030390">
    <property type="entry name" value="MeTrfase_TrmA_AS"/>
</dbReference>
<dbReference type="SUPFAM" id="SSF50249">
    <property type="entry name" value="Nucleic acid-binding proteins"/>
    <property type="match status" value="1"/>
</dbReference>
<feature type="active site" description="Nucleophile" evidence="4">
    <location>
        <position position="413"/>
    </location>
</feature>
<evidence type="ECO:0000256" key="5">
    <source>
        <dbReference type="PROSITE-ProRule" id="PRU10015"/>
    </source>
</evidence>
<dbReference type="OrthoDB" id="9804590at2"/>
<keyword evidence="2 4" id="KW-0808">Transferase</keyword>
<dbReference type="Gene3D" id="3.40.50.150">
    <property type="entry name" value="Vaccinia Virus protein VP39"/>
    <property type="match status" value="1"/>
</dbReference>
<reference evidence="7 8" key="1">
    <citation type="submission" date="2017-04" db="EMBL/GenBank/DDBJ databases">
        <authorList>
            <person name="Afonso C.L."/>
            <person name="Miller P.J."/>
            <person name="Scott M.A."/>
            <person name="Spackman E."/>
            <person name="Goraichik I."/>
            <person name="Dimitrov K.M."/>
            <person name="Suarez D.L."/>
            <person name="Swayne D.E."/>
        </authorList>
    </citation>
    <scope>NUCLEOTIDE SEQUENCE [LARGE SCALE GENOMIC DNA]</scope>
    <source>
        <strain evidence="7 8">DSM 11270</strain>
    </source>
</reference>
<dbReference type="Gene3D" id="2.40.50.1070">
    <property type="match status" value="1"/>
</dbReference>
<dbReference type="InterPro" id="IPR010280">
    <property type="entry name" value="U5_MeTrfase_fam"/>
</dbReference>
<feature type="binding site" evidence="4">
    <location>
        <position position="317"/>
    </location>
    <ligand>
        <name>S-adenosyl-L-methionine</name>
        <dbReference type="ChEBI" id="CHEBI:59789"/>
    </ligand>
</feature>
<evidence type="ECO:0000256" key="1">
    <source>
        <dbReference type="ARBA" id="ARBA00022603"/>
    </source>
</evidence>
<evidence type="ECO:0000313" key="7">
    <source>
        <dbReference type="EMBL" id="SMB80080.1"/>
    </source>
</evidence>
<dbReference type="EMBL" id="FWWT01000005">
    <property type="protein sequence ID" value="SMB80080.1"/>
    <property type="molecule type" value="Genomic_DNA"/>
</dbReference>
<dbReference type="Pfam" id="PF01938">
    <property type="entry name" value="TRAM"/>
    <property type="match status" value="1"/>
</dbReference>
<evidence type="ECO:0000259" key="6">
    <source>
        <dbReference type="PROSITE" id="PS50926"/>
    </source>
</evidence>
<dbReference type="AlphaFoldDB" id="A0A1W1UG87"/>
<dbReference type="STRING" id="656914.SAMN00017405_0835"/>
<dbReference type="GO" id="GO:0070041">
    <property type="term" value="F:rRNA (uridine-C5-)-methyltransferase activity"/>
    <property type="evidence" value="ECO:0007669"/>
    <property type="project" value="TreeGrafter"/>
</dbReference>
<gene>
    <name evidence="7" type="ORF">SAMN00017405_0835</name>
</gene>
<dbReference type="FunFam" id="3.40.50.150:FF:000009">
    <property type="entry name" value="23S rRNA (Uracil(1939)-C(5))-methyltransferase RlmD"/>
    <property type="match status" value="1"/>
</dbReference>
<accession>A0A1W1UG87</accession>
<dbReference type="PANTHER" id="PTHR11061:SF30">
    <property type="entry name" value="TRNA (URACIL(54)-C(5))-METHYLTRANSFERASE"/>
    <property type="match status" value="1"/>
</dbReference>
<dbReference type="FunFam" id="2.40.50.1070:FF:000003">
    <property type="entry name" value="23S rRNA (Uracil-5-)-methyltransferase RumA"/>
    <property type="match status" value="1"/>
</dbReference>
<dbReference type="GO" id="GO:0070475">
    <property type="term" value="P:rRNA base methylation"/>
    <property type="evidence" value="ECO:0007669"/>
    <property type="project" value="TreeGrafter"/>
</dbReference>
<evidence type="ECO:0000256" key="4">
    <source>
        <dbReference type="PROSITE-ProRule" id="PRU01024"/>
    </source>
</evidence>